<protein>
    <submittedName>
        <fullName evidence="1">Uncharacterized protein</fullName>
    </submittedName>
</protein>
<dbReference type="Gene3D" id="3.40.50.300">
    <property type="entry name" value="P-loop containing nucleotide triphosphate hydrolases"/>
    <property type="match status" value="1"/>
</dbReference>
<dbReference type="Pfam" id="PF13207">
    <property type="entry name" value="AAA_17"/>
    <property type="match status" value="1"/>
</dbReference>
<organism evidence="1 2">
    <name type="scientific">Candidatus Azambacteria bacterium GW2011_GWA1_44_9</name>
    <dbReference type="NCBI Taxonomy" id="1618610"/>
    <lineage>
        <taxon>Bacteria</taxon>
        <taxon>Candidatus Azamiibacteriota</taxon>
    </lineage>
</organism>
<gene>
    <name evidence="1" type="ORF">UW78_C0002G0004</name>
</gene>
<dbReference type="InterPro" id="IPR027417">
    <property type="entry name" value="P-loop_NTPase"/>
</dbReference>
<proteinExistence type="predicted"/>
<comment type="caution">
    <text evidence="1">The sequence shown here is derived from an EMBL/GenBank/DDBJ whole genome shotgun (WGS) entry which is preliminary data.</text>
</comment>
<accession>A0A0G1KF21</accession>
<dbReference type="SUPFAM" id="SSF52540">
    <property type="entry name" value="P-loop containing nucleoside triphosphate hydrolases"/>
    <property type="match status" value="1"/>
</dbReference>
<dbReference type="AlphaFoldDB" id="A0A0G1KF21"/>
<sequence>MILFIFTGFSGAGKSTITKAISQALKLSVIEERKITAELTKQAGYQRTRDWMETIGTSGVRDRAAQRTVELIQEQVAQPGFIIDGCYDPNFLTHLETAFPESRVFVIHIHTTEANRRQRVTDREGTPAEQATKEMEFIDGLKLAAGMMELITKAHFHIENNGPLDHTIALLTRKLESELAPTSSRERKF</sequence>
<evidence type="ECO:0000313" key="2">
    <source>
        <dbReference type="Proteomes" id="UP000034595"/>
    </source>
</evidence>
<name>A0A0G1KF21_9BACT</name>
<reference evidence="1 2" key="1">
    <citation type="journal article" date="2015" name="Nature">
        <title>rRNA introns, odd ribosomes, and small enigmatic genomes across a large radiation of phyla.</title>
        <authorList>
            <person name="Brown C.T."/>
            <person name="Hug L.A."/>
            <person name="Thomas B.C."/>
            <person name="Sharon I."/>
            <person name="Castelle C.J."/>
            <person name="Singh A."/>
            <person name="Wilkins M.J."/>
            <person name="Williams K.H."/>
            <person name="Banfield J.F."/>
        </authorList>
    </citation>
    <scope>NUCLEOTIDE SEQUENCE [LARGE SCALE GENOMIC DNA]</scope>
</reference>
<evidence type="ECO:0000313" key="1">
    <source>
        <dbReference type="EMBL" id="KKT82123.1"/>
    </source>
</evidence>
<dbReference type="Proteomes" id="UP000034595">
    <property type="component" value="Unassembled WGS sequence"/>
</dbReference>
<dbReference type="EMBL" id="LCJQ01000002">
    <property type="protein sequence ID" value="KKT82123.1"/>
    <property type="molecule type" value="Genomic_DNA"/>
</dbReference>